<keyword evidence="2" id="KW-1185">Reference proteome</keyword>
<evidence type="ECO:0000313" key="2">
    <source>
        <dbReference type="Proteomes" id="UP001345219"/>
    </source>
</evidence>
<organism evidence="1 2">
    <name type="scientific">Trapa incisa</name>
    <dbReference type="NCBI Taxonomy" id="236973"/>
    <lineage>
        <taxon>Eukaryota</taxon>
        <taxon>Viridiplantae</taxon>
        <taxon>Streptophyta</taxon>
        <taxon>Embryophyta</taxon>
        <taxon>Tracheophyta</taxon>
        <taxon>Spermatophyta</taxon>
        <taxon>Magnoliopsida</taxon>
        <taxon>eudicotyledons</taxon>
        <taxon>Gunneridae</taxon>
        <taxon>Pentapetalae</taxon>
        <taxon>rosids</taxon>
        <taxon>malvids</taxon>
        <taxon>Myrtales</taxon>
        <taxon>Lythraceae</taxon>
        <taxon>Trapa</taxon>
    </lineage>
</organism>
<reference evidence="1 2" key="1">
    <citation type="journal article" date="2023" name="Hortic Res">
        <title>Pangenome of water caltrop reveals structural variations and asymmetric subgenome divergence after allopolyploidization.</title>
        <authorList>
            <person name="Zhang X."/>
            <person name="Chen Y."/>
            <person name="Wang L."/>
            <person name="Yuan Y."/>
            <person name="Fang M."/>
            <person name="Shi L."/>
            <person name="Lu R."/>
            <person name="Comes H.P."/>
            <person name="Ma Y."/>
            <person name="Chen Y."/>
            <person name="Huang G."/>
            <person name="Zhou Y."/>
            <person name="Zheng Z."/>
            <person name="Qiu Y."/>
        </authorList>
    </citation>
    <scope>NUCLEOTIDE SEQUENCE [LARGE SCALE GENOMIC DNA]</scope>
    <source>
        <tissue evidence="1">Roots</tissue>
    </source>
</reference>
<proteinExistence type="predicted"/>
<sequence>MKGIDGIFGRYGMVGIEDRGGKGKFGIVGNVGKDGAVGMVGTVGYGGAWRSRRFIAPEHIWLLIRTTIATIKARKKWVEEAMIRLRLSCSSLFMEHRNNRPAGKVGWVGQGTIISVTVRHGMGGAFHHSLLHQVHTRQAQALDQRNRPQGDDFHKTGPEKPAKVLVLPFKHPIILQSYYYALLKNTRVFTVSGTGPIEEGGNG</sequence>
<protein>
    <submittedName>
        <fullName evidence="1">Uncharacterized protein</fullName>
    </submittedName>
</protein>
<accession>A0AAN7JSM3</accession>
<dbReference type="Proteomes" id="UP001345219">
    <property type="component" value="Chromosome 16"/>
</dbReference>
<dbReference type="EMBL" id="JAXIOK010000016">
    <property type="protein sequence ID" value="KAK4753396.1"/>
    <property type="molecule type" value="Genomic_DNA"/>
</dbReference>
<evidence type="ECO:0000313" key="1">
    <source>
        <dbReference type="EMBL" id="KAK4753396.1"/>
    </source>
</evidence>
<comment type="caution">
    <text evidence="1">The sequence shown here is derived from an EMBL/GenBank/DDBJ whole genome shotgun (WGS) entry which is preliminary data.</text>
</comment>
<gene>
    <name evidence="1" type="ORF">SAY87_022194</name>
</gene>
<name>A0AAN7JSM3_9MYRT</name>
<dbReference type="AlphaFoldDB" id="A0AAN7JSM3"/>